<keyword evidence="4" id="KW-1133">Transmembrane helix</keyword>
<feature type="region of interest" description="Disordered" evidence="3">
    <location>
        <begin position="1"/>
        <end position="65"/>
    </location>
</feature>
<evidence type="ECO:0000256" key="1">
    <source>
        <dbReference type="ARBA" id="ARBA00004141"/>
    </source>
</evidence>
<feature type="transmembrane region" description="Helical" evidence="4">
    <location>
        <begin position="209"/>
        <end position="230"/>
    </location>
</feature>
<dbReference type="PANTHER" id="PTHR11360">
    <property type="entry name" value="MONOCARBOXYLATE TRANSPORTER"/>
    <property type="match status" value="1"/>
</dbReference>
<feature type="transmembrane region" description="Helical" evidence="4">
    <location>
        <begin position="412"/>
        <end position="433"/>
    </location>
</feature>
<dbReference type="InterPro" id="IPR011701">
    <property type="entry name" value="MFS"/>
</dbReference>
<dbReference type="InterPro" id="IPR036259">
    <property type="entry name" value="MFS_trans_sf"/>
</dbReference>
<proteinExistence type="inferred from homology"/>
<feature type="transmembrane region" description="Helical" evidence="4">
    <location>
        <begin position="175"/>
        <end position="202"/>
    </location>
</feature>
<feature type="transmembrane region" description="Helical" evidence="4">
    <location>
        <begin position="242"/>
        <end position="262"/>
    </location>
</feature>
<feature type="region of interest" description="Disordered" evidence="3">
    <location>
        <begin position="830"/>
        <end position="850"/>
    </location>
</feature>
<name>A0A3M7DRC2_HORWE</name>
<dbReference type="CDD" id="cd17352">
    <property type="entry name" value="MFS_MCT_SLC16"/>
    <property type="match status" value="1"/>
</dbReference>
<comment type="caution">
    <text evidence="5">The sequence shown here is derived from an EMBL/GenBank/DDBJ whole genome shotgun (WGS) entry which is preliminary data.</text>
</comment>
<comment type="subcellular location">
    <subcellularLocation>
        <location evidence="1">Membrane</location>
        <topology evidence="1">Multi-pass membrane protein</topology>
    </subcellularLocation>
</comment>
<evidence type="ECO:0000313" key="6">
    <source>
        <dbReference type="Proteomes" id="UP000269276"/>
    </source>
</evidence>
<dbReference type="PANTHER" id="PTHR11360:SF234">
    <property type="entry name" value="MFS-TYPE TRANSPORTER DBAD-RELATED"/>
    <property type="match status" value="1"/>
</dbReference>
<feature type="transmembrane region" description="Helical" evidence="4">
    <location>
        <begin position="320"/>
        <end position="339"/>
    </location>
</feature>
<feature type="transmembrane region" description="Helical" evidence="4">
    <location>
        <begin position="283"/>
        <end position="305"/>
    </location>
</feature>
<dbReference type="EMBL" id="QWIP01000309">
    <property type="protein sequence ID" value="RMY66456.1"/>
    <property type="molecule type" value="Genomic_DNA"/>
</dbReference>
<reference evidence="5 6" key="1">
    <citation type="journal article" date="2018" name="BMC Genomics">
        <title>Genomic evidence for intraspecific hybridization in a clonal and extremely halotolerant yeast.</title>
        <authorList>
            <person name="Gostincar C."/>
            <person name="Stajich J.E."/>
            <person name="Zupancic J."/>
            <person name="Zalar P."/>
            <person name="Gunde-Cimerman N."/>
        </authorList>
    </citation>
    <scope>NUCLEOTIDE SEQUENCE [LARGE SCALE GENOMIC DNA]</scope>
    <source>
        <strain evidence="5 6">EXF-2682</strain>
    </source>
</reference>
<keyword evidence="4" id="KW-0472">Membrane</keyword>
<evidence type="ECO:0000256" key="2">
    <source>
        <dbReference type="ARBA" id="ARBA00006727"/>
    </source>
</evidence>
<feature type="transmembrane region" description="Helical" evidence="4">
    <location>
        <begin position="124"/>
        <end position="143"/>
    </location>
</feature>
<protein>
    <recommendedName>
        <fullName evidence="7">Major facilitator superfamily (MFS) profile domain-containing protein</fullName>
    </recommendedName>
</protein>
<accession>A0A3M7DRC2</accession>
<dbReference type="VEuPathDB" id="FungiDB:BTJ68_14942"/>
<evidence type="ECO:0008006" key="7">
    <source>
        <dbReference type="Google" id="ProtNLM"/>
    </source>
</evidence>
<dbReference type="Pfam" id="PF07690">
    <property type="entry name" value="MFS_1"/>
    <property type="match status" value="1"/>
</dbReference>
<dbReference type="Gene3D" id="1.20.1250.20">
    <property type="entry name" value="MFS general substrate transporter like domains"/>
    <property type="match status" value="2"/>
</dbReference>
<sequence length="993" mass="108799">MSASSFDDVEKGVSSGRPSKEGHQTHITQEQEDLHEAAEPPFVVADDPQYPRDADHGAPLGPVASEKPSINNIKAVPNGGLKAWLQVVGAFFLFWNTWGIINTFGTYQTYYESGILASSSPSDISWIGSVQAFLLMLVGAITGPVYDAGYFRHLLIGGSLLSVFGQMMLSLCTEYWQVFLAQGLCIGLGSGCLFVPAVAILSTYFSTKIATATGLAAAGSSLGGVVYPIVFHRLQPTIGFPWATRVLGFMMLATLGVSNAVMRVRVLPAGRRKFLDLSAFKEAPYVLFVAGGFLSFMGLYAPFFYVQSYSIETGIAGARLSFYLLSIINATSTFGRIIPGYVGDYIGPLNMIVPCALLAGIVCVCFMAAHSIAGVIIACAFYGFFSGTLVSMPPTIFVHLTKNRAVIGTRMGMGFAIISIGLLIGTPIDGAILNSSGEYHLEIHANSGQVTDISAESAKTRDTYCKPFVRVTEWRTKAVSGLHWRAHTIYCIVSQVIQQGMEQPEDYPYNPTKRRKYRSDEADEEFQAGPLTRHQQSRLPRVPRPLNAGAVDTSLAYPIPLNRTAKELVALIFTPDYGDRPHRSDWFTVGLEAQAAFHAVLANAALHLDDLRGSGNASSKESELAVFYHHLALAKVRTSLEDFLTSGRNTPAGERDRKLLQLIGSVSGMVCWADNSASAEQWQIHREGLLQLIRLRNGSLDGLPNHLRGTVNWVELRGALMRDTPPLFALPAAWVQQYTADRRRAMSDSQVFADGMNRVSQIRIAWRNQFPNDHSPQWLELFEDLVLLAPLVDADLASSFAGSGMEQLRDLPLWTNTLIHRALSLERPKETDAEVAHTSEPGSFELRKDPGTAGQEESLVLAEACRLATLLFLAPIWRAYGVQPVPTGRIASRMGILLRHHTSFWHLAVAEAAFARLLSWMLCVLSVEVVGATPNLQSKLGRLDEWSLHTLAALHDGDTGDLEQTMKATLWVREVFDEKIHLIGAKLRDKALT</sequence>
<dbReference type="GO" id="GO:0022857">
    <property type="term" value="F:transmembrane transporter activity"/>
    <property type="evidence" value="ECO:0007669"/>
    <property type="project" value="InterPro"/>
</dbReference>
<feature type="transmembrane region" description="Helical" evidence="4">
    <location>
        <begin position="150"/>
        <end position="169"/>
    </location>
</feature>
<feature type="region of interest" description="Disordered" evidence="3">
    <location>
        <begin position="503"/>
        <end position="545"/>
    </location>
</feature>
<dbReference type="AlphaFoldDB" id="A0A3M7DRC2"/>
<feature type="transmembrane region" description="Helical" evidence="4">
    <location>
        <begin position="375"/>
        <end position="400"/>
    </location>
</feature>
<feature type="transmembrane region" description="Helical" evidence="4">
    <location>
        <begin position="83"/>
        <end position="104"/>
    </location>
</feature>
<dbReference type="OrthoDB" id="6509908at2759"/>
<evidence type="ECO:0000313" key="5">
    <source>
        <dbReference type="EMBL" id="RMY66456.1"/>
    </source>
</evidence>
<keyword evidence="4" id="KW-0812">Transmembrane</keyword>
<dbReference type="SUPFAM" id="SSF103473">
    <property type="entry name" value="MFS general substrate transporter"/>
    <property type="match status" value="1"/>
</dbReference>
<comment type="similarity">
    <text evidence="2">Belongs to the major facilitator superfamily. Monocarboxylate porter (TC 2.A.1.13) family.</text>
</comment>
<dbReference type="GO" id="GO:0016020">
    <property type="term" value="C:membrane"/>
    <property type="evidence" value="ECO:0007669"/>
    <property type="project" value="UniProtKB-SubCell"/>
</dbReference>
<dbReference type="InterPro" id="IPR050327">
    <property type="entry name" value="Proton-linked_MCT"/>
</dbReference>
<dbReference type="Proteomes" id="UP000269276">
    <property type="component" value="Unassembled WGS sequence"/>
</dbReference>
<dbReference type="Pfam" id="PF11951">
    <property type="entry name" value="Fungal_trans_2"/>
    <property type="match status" value="1"/>
</dbReference>
<organism evidence="5 6">
    <name type="scientific">Hortaea werneckii</name>
    <name type="common">Black yeast</name>
    <name type="synonym">Cladosporium werneckii</name>
    <dbReference type="NCBI Taxonomy" id="91943"/>
    <lineage>
        <taxon>Eukaryota</taxon>
        <taxon>Fungi</taxon>
        <taxon>Dikarya</taxon>
        <taxon>Ascomycota</taxon>
        <taxon>Pezizomycotina</taxon>
        <taxon>Dothideomycetes</taxon>
        <taxon>Dothideomycetidae</taxon>
        <taxon>Mycosphaerellales</taxon>
        <taxon>Teratosphaeriaceae</taxon>
        <taxon>Hortaea</taxon>
    </lineage>
</organism>
<gene>
    <name evidence="5" type="ORF">D0863_08421</name>
</gene>
<evidence type="ECO:0000256" key="3">
    <source>
        <dbReference type="SAM" id="MobiDB-lite"/>
    </source>
</evidence>
<feature type="transmembrane region" description="Helical" evidence="4">
    <location>
        <begin position="351"/>
        <end position="369"/>
    </location>
</feature>
<evidence type="ECO:0000256" key="4">
    <source>
        <dbReference type="SAM" id="Phobius"/>
    </source>
</evidence>
<dbReference type="InterPro" id="IPR021858">
    <property type="entry name" value="Fun_TF"/>
</dbReference>